<keyword evidence="3" id="KW-1185">Reference proteome</keyword>
<evidence type="ECO:0000313" key="2">
    <source>
        <dbReference type="EMBL" id="RKT54169.1"/>
    </source>
</evidence>
<dbReference type="Proteomes" id="UP000282084">
    <property type="component" value="Unassembled WGS sequence"/>
</dbReference>
<evidence type="ECO:0000256" key="1">
    <source>
        <dbReference type="SAM" id="MobiDB-lite"/>
    </source>
</evidence>
<accession>A0A495VY44</accession>
<evidence type="ECO:0000313" key="3">
    <source>
        <dbReference type="Proteomes" id="UP000282084"/>
    </source>
</evidence>
<reference evidence="2 3" key="1">
    <citation type="submission" date="2018-10" db="EMBL/GenBank/DDBJ databases">
        <title>Sequencing the genomes of 1000 actinobacteria strains.</title>
        <authorList>
            <person name="Klenk H.-P."/>
        </authorList>
    </citation>
    <scope>NUCLEOTIDE SEQUENCE [LARGE SCALE GENOMIC DNA]</scope>
    <source>
        <strain evidence="2 3">DSM 43800</strain>
    </source>
</reference>
<name>A0A495VY44_9PSEU</name>
<proteinExistence type="predicted"/>
<dbReference type="AlphaFoldDB" id="A0A495VY44"/>
<dbReference type="OrthoDB" id="669100at2"/>
<gene>
    <name evidence="2" type="ORF">C8E97_2783</name>
</gene>
<dbReference type="RefSeq" id="WP_121011470.1">
    <property type="nucleotide sequence ID" value="NZ_RBXO01000001.1"/>
</dbReference>
<organism evidence="2 3">
    <name type="scientific">Saccharothrix australiensis</name>
    <dbReference type="NCBI Taxonomy" id="2072"/>
    <lineage>
        <taxon>Bacteria</taxon>
        <taxon>Bacillati</taxon>
        <taxon>Actinomycetota</taxon>
        <taxon>Actinomycetes</taxon>
        <taxon>Pseudonocardiales</taxon>
        <taxon>Pseudonocardiaceae</taxon>
        <taxon>Saccharothrix</taxon>
    </lineage>
</organism>
<protein>
    <submittedName>
        <fullName evidence="2">Uncharacterized protein</fullName>
    </submittedName>
</protein>
<feature type="region of interest" description="Disordered" evidence="1">
    <location>
        <begin position="146"/>
        <end position="177"/>
    </location>
</feature>
<dbReference type="EMBL" id="RBXO01000001">
    <property type="protein sequence ID" value="RKT54169.1"/>
    <property type="molecule type" value="Genomic_DNA"/>
</dbReference>
<sequence>MVKRALWQGLVAGAAGAAVMTIGEKLEQRVTGRPDSHVPARVLERLLGMPEQAGKQPRAVNLAMHFGQGALAGVVRSLMANAGLRGPVASAMFTVVRLTNDQILENATGVGAPPRTWPRSELLVDLLHKSVYAFATGAVADALAARGGPGPGQRHAARLPGRRSDVGPVPRAVSSSR</sequence>
<comment type="caution">
    <text evidence="2">The sequence shown here is derived from an EMBL/GenBank/DDBJ whole genome shotgun (WGS) entry which is preliminary data.</text>
</comment>